<dbReference type="Proteomes" id="UP000193827">
    <property type="component" value="Unassembled WGS sequence"/>
</dbReference>
<dbReference type="PANTHER" id="PTHR48207:SF3">
    <property type="entry name" value="SUCCINATE--HYDROXYMETHYLGLUTARATE COA-TRANSFERASE"/>
    <property type="match status" value="1"/>
</dbReference>
<reference evidence="2 3" key="1">
    <citation type="submission" date="2017-03" db="EMBL/GenBank/DDBJ databases">
        <authorList>
            <person name="Afonso C.L."/>
            <person name="Miller P.J."/>
            <person name="Scott M.A."/>
            <person name="Spackman E."/>
            <person name="Goraichik I."/>
            <person name="Dimitrov K.M."/>
            <person name="Suarez D.L."/>
            <person name="Swayne D.E."/>
        </authorList>
    </citation>
    <scope>NUCLEOTIDE SEQUENCE [LARGE SCALE GENOMIC DNA]</scope>
    <source>
        <strain evidence="2 3">CECT 8287</strain>
    </source>
</reference>
<gene>
    <name evidence="2" type="primary">frc_2</name>
    <name evidence="2" type="ORF">PEL8287_01540</name>
</gene>
<dbReference type="EMBL" id="FWFL01000003">
    <property type="protein sequence ID" value="SLN32470.1"/>
    <property type="molecule type" value="Genomic_DNA"/>
</dbReference>
<organism evidence="2 3">
    <name type="scientific">Roseovarius litorisediminis</name>
    <dbReference type="NCBI Taxonomy" id="1312363"/>
    <lineage>
        <taxon>Bacteria</taxon>
        <taxon>Pseudomonadati</taxon>
        <taxon>Pseudomonadota</taxon>
        <taxon>Alphaproteobacteria</taxon>
        <taxon>Rhodobacterales</taxon>
        <taxon>Roseobacteraceae</taxon>
        <taxon>Roseovarius</taxon>
    </lineage>
</organism>
<name>A0A1Y5S4L4_9RHOB</name>
<sequence>MKLDRELDGLLVVSLEQAVAAPYAGLLLADAGARVIKIERPEGDFARGYDAGAGGQSAIFAWLNRGKESIRLNLKDADDMAVLRSMLRRADVLLSNLAPGALARMGLSGKALRKDNPGLITCAITGYGETGAAAKKKAYDFLVQAESGICSVTGTEEIPSRVGVSLTDLSTGLTAFSAILRALIQRGRSGQGADLSIAMFDVMADWMNLPLMAHRYGGGAPPRTGLQHSFIAPYGAFWCKGGAQVLLSVQSNREWAAFCHDVLQRPELTSDPRFADNPVRYINRSDLDAIVNDVFGKLERGAVLDRLDRAGIANATLNSVADLSEHPFLCNASAVIGGTEIEVAALPVRSGPDTPTAVPGLGEHDDILRREFPGDP</sequence>
<dbReference type="InterPro" id="IPR003673">
    <property type="entry name" value="CoA-Trfase_fam_III"/>
</dbReference>
<keyword evidence="3" id="KW-1185">Reference proteome</keyword>
<dbReference type="InterPro" id="IPR050483">
    <property type="entry name" value="CoA-transferase_III_domain"/>
</dbReference>
<dbReference type="Gene3D" id="3.40.50.10540">
    <property type="entry name" value="Crotonobetainyl-coa:carnitine coa-transferase, domain 1"/>
    <property type="match status" value="1"/>
</dbReference>
<protein>
    <submittedName>
        <fullName evidence="2">Formyl-coenzyme A transferase</fullName>
        <ecNumber evidence="2">2.8.3.16</ecNumber>
    </submittedName>
</protein>
<proteinExistence type="predicted"/>
<evidence type="ECO:0000313" key="2">
    <source>
        <dbReference type="EMBL" id="SLN32470.1"/>
    </source>
</evidence>
<dbReference type="GO" id="GO:0033608">
    <property type="term" value="F:formyl-CoA transferase activity"/>
    <property type="evidence" value="ECO:0007669"/>
    <property type="project" value="UniProtKB-EC"/>
</dbReference>
<dbReference type="InterPro" id="IPR023606">
    <property type="entry name" value="CoA-Trfase_III_dom_1_sf"/>
</dbReference>
<dbReference type="Pfam" id="PF02515">
    <property type="entry name" value="CoA_transf_3"/>
    <property type="match status" value="1"/>
</dbReference>
<dbReference type="PANTHER" id="PTHR48207">
    <property type="entry name" value="SUCCINATE--HYDROXYMETHYLGLUTARATE COA-TRANSFERASE"/>
    <property type="match status" value="1"/>
</dbReference>
<accession>A0A1Y5S4L4</accession>
<dbReference type="Gene3D" id="3.30.1540.10">
    <property type="entry name" value="formyl-coa transferase, domain 3"/>
    <property type="match status" value="1"/>
</dbReference>
<dbReference type="InterPro" id="IPR044855">
    <property type="entry name" value="CoA-Trfase_III_dom3_sf"/>
</dbReference>
<dbReference type="EC" id="2.8.3.16" evidence="2"/>
<dbReference type="SUPFAM" id="SSF89796">
    <property type="entry name" value="CoA-transferase family III (CaiB/BaiF)"/>
    <property type="match status" value="1"/>
</dbReference>
<dbReference type="OrthoDB" id="7208981at2"/>
<dbReference type="AlphaFoldDB" id="A0A1Y5S4L4"/>
<evidence type="ECO:0000313" key="3">
    <source>
        <dbReference type="Proteomes" id="UP000193827"/>
    </source>
</evidence>
<keyword evidence="1 2" id="KW-0808">Transferase</keyword>
<evidence type="ECO:0000256" key="1">
    <source>
        <dbReference type="ARBA" id="ARBA00022679"/>
    </source>
</evidence>
<dbReference type="RefSeq" id="WP_085891770.1">
    <property type="nucleotide sequence ID" value="NZ_FWFL01000003.1"/>
</dbReference>